<feature type="domain" description="EAL" evidence="4">
    <location>
        <begin position="756"/>
        <end position="1007"/>
    </location>
</feature>
<keyword evidence="1" id="KW-1133">Transmembrane helix</keyword>
<dbReference type="InterPro" id="IPR000160">
    <property type="entry name" value="GGDEF_dom"/>
</dbReference>
<keyword evidence="1" id="KW-0472">Membrane</keyword>
<dbReference type="CDD" id="cd01948">
    <property type="entry name" value="EAL"/>
    <property type="match status" value="1"/>
</dbReference>
<feature type="domain" description="PAC" evidence="3">
    <location>
        <begin position="395"/>
        <end position="460"/>
    </location>
</feature>
<dbReference type="SUPFAM" id="SSF141868">
    <property type="entry name" value="EAL domain-like"/>
    <property type="match status" value="1"/>
</dbReference>
<dbReference type="InterPro" id="IPR043128">
    <property type="entry name" value="Rev_trsase/Diguanyl_cyclase"/>
</dbReference>
<dbReference type="Proteomes" id="UP001620339">
    <property type="component" value="Unassembled WGS sequence"/>
</dbReference>
<evidence type="ECO:0000259" key="4">
    <source>
        <dbReference type="PROSITE" id="PS50883"/>
    </source>
</evidence>
<dbReference type="InterPro" id="IPR052155">
    <property type="entry name" value="Biofilm_reg_signaling"/>
</dbReference>
<dbReference type="SMART" id="SM00086">
    <property type="entry name" value="PAC"/>
    <property type="match status" value="2"/>
</dbReference>
<proteinExistence type="predicted"/>
<dbReference type="InterPro" id="IPR029787">
    <property type="entry name" value="Nucleotide_cyclase"/>
</dbReference>
<dbReference type="InterPro" id="IPR035919">
    <property type="entry name" value="EAL_sf"/>
</dbReference>
<keyword evidence="7" id="KW-1185">Reference proteome</keyword>
<protein>
    <submittedName>
        <fullName evidence="6">EAL domain-containing protein</fullName>
    </submittedName>
</protein>
<dbReference type="PROSITE" id="PS50883">
    <property type="entry name" value="EAL"/>
    <property type="match status" value="1"/>
</dbReference>
<feature type="domain" description="GGDEF" evidence="5">
    <location>
        <begin position="610"/>
        <end position="747"/>
    </location>
</feature>
<dbReference type="SMART" id="SM00267">
    <property type="entry name" value="GGDEF"/>
    <property type="match status" value="1"/>
</dbReference>
<organism evidence="6 7">
    <name type="scientific">Rhodanobacter hydrolyticus</name>
    <dbReference type="NCBI Taxonomy" id="2250595"/>
    <lineage>
        <taxon>Bacteria</taxon>
        <taxon>Pseudomonadati</taxon>
        <taxon>Pseudomonadota</taxon>
        <taxon>Gammaproteobacteria</taxon>
        <taxon>Lysobacterales</taxon>
        <taxon>Rhodanobacteraceae</taxon>
        <taxon>Rhodanobacter</taxon>
    </lineage>
</organism>
<dbReference type="InterPro" id="IPR001610">
    <property type="entry name" value="PAC"/>
</dbReference>
<dbReference type="Pfam" id="PF00497">
    <property type="entry name" value="SBP_bac_3"/>
    <property type="match status" value="1"/>
</dbReference>
<evidence type="ECO:0000313" key="7">
    <source>
        <dbReference type="Proteomes" id="UP001620339"/>
    </source>
</evidence>
<sequence>MSAWPYPRRTVEPTATDVACALTGMGPTLSADRDRLDTGVTVKGRFVCFAWLRCVALVAPLAAAPTPVSPTRIRVVAPGSYSPYLFRNTDGQVSGYVADRWRLFEKHTGIHVELDLIDWNAAKQDVLTGSADAIDMIYHTDAREAQFDFSAPYVTLPLGIYVGSSDTTLHDTASLRGLTVNVGRGSACAKTLAGLGFADLRQFDEYQDAVTAAIRTEPHIFCMDEYRAYYYLSKVGAQRFFSRAFVLDTGHFHVAVRKGNTAMLQVIERGMASITPAENSALDERWLQKSPPLSPYGRIAAVALAVALTLGMLMLAWIWALRRSVATRTRELQAGEAKLRALFDANPDAMWMKDLQGVYRVCNDRVFELLHMERKELVGHTDAGLFPPAKAAEVREMDVRAIRRGTQDTYVLSTEGGDGERLQLEVINVPLCDTDGTAYATLGVARDVTERKRAEAELRLAAVAFESQDALLVMDVDHIIQRINRAFTALTGHAPEALIGRPVNLLRSRYHDAAFYDQLWAQVGHSGAWHGELWLQAAQGEPKAARMTVSHVIDTDGNVSHYVCSIVDLTREREAYASVDHMTYFDPLTDLPNRYFLHARLQHLLESAGSGGVLLLADLDHFKRINDLRGHAAGDRLLIMIAQRLRHGLDEHRALSRFSGGTFALLETCADGAAMSPARAAECAENLRQALHEPFLLDGTPVVVTLSIGWTVLVPHQGTSESVLKEAELAMYHAKAAGRDQVCCYEPAMQDELAQYEALVVDLRQAVAVGALELHYQPQVNRLGDIMGAEALLRWTRPDGTRIAPAVFIPIAEENGLILPLGSWVLRQACAQLVAWAGDTRRNGLSLAVNVSARQFAQADFVDDVRTALAITGADPTRLKLEVTETAILDDLDDSAAKLAQLRALGIHAALDDFGTGYSSLAYLSRLPLDQLKIDQSFVARLPADPNDAMVAQTIIAMGHGLGMEVIAEGVETDAQRQFLLAQGCDAFQGFLISRPLPLAAFESLLA</sequence>
<dbReference type="SUPFAM" id="SSF55073">
    <property type="entry name" value="Nucleotide cyclase"/>
    <property type="match status" value="1"/>
</dbReference>
<dbReference type="SMART" id="SM00091">
    <property type="entry name" value="PAS"/>
    <property type="match status" value="2"/>
</dbReference>
<comment type="caution">
    <text evidence="6">The sequence shown here is derived from an EMBL/GenBank/DDBJ whole genome shotgun (WGS) entry which is preliminary data.</text>
</comment>
<dbReference type="Gene3D" id="3.30.450.20">
    <property type="entry name" value="PAS domain"/>
    <property type="match status" value="2"/>
</dbReference>
<dbReference type="InterPro" id="IPR000014">
    <property type="entry name" value="PAS"/>
</dbReference>
<dbReference type="PANTHER" id="PTHR44757:SF2">
    <property type="entry name" value="BIOFILM ARCHITECTURE MAINTENANCE PROTEIN MBAA"/>
    <property type="match status" value="1"/>
</dbReference>
<dbReference type="NCBIfam" id="TIGR00254">
    <property type="entry name" value="GGDEF"/>
    <property type="match status" value="1"/>
</dbReference>
<keyword evidence="1" id="KW-0812">Transmembrane</keyword>
<evidence type="ECO:0000259" key="2">
    <source>
        <dbReference type="PROSITE" id="PS50112"/>
    </source>
</evidence>
<accession>A0ABW8JAH5</accession>
<dbReference type="Gene3D" id="3.30.70.270">
    <property type="match status" value="1"/>
</dbReference>
<dbReference type="Pfam" id="PF00989">
    <property type="entry name" value="PAS"/>
    <property type="match status" value="1"/>
</dbReference>
<dbReference type="InterPro" id="IPR035965">
    <property type="entry name" value="PAS-like_dom_sf"/>
</dbReference>
<dbReference type="PROSITE" id="PS50887">
    <property type="entry name" value="GGDEF"/>
    <property type="match status" value="1"/>
</dbReference>
<dbReference type="SUPFAM" id="SSF53850">
    <property type="entry name" value="Periplasmic binding protein-like II"/>
    <property type="match status" value="1"/>
</dbReference>
<gene>
    <name evidence="6" type="ORF">ISP25_19745</name>
</gene>
<feature type="domain" description="PAS" evidence="2">
    <location>
        <begin position="456"/>
        <end position="511"/>
    </location>
</feature>
<dbReference type="InterPro" id="IPR001638">
    <property type="entry name" value="Solute-binding_3/MltF_N"/>
</dbReference>
<evidence type="ECO:0000259" key="3">
    <source>
        <dbReference type="PROSITE" id="PS50113"/>
    </source>
</evidence>
<dbReference type="PROSITE" id="PS50113">
    <property type="entry name" value="PAC"/>
    <property type="match status" value="1"/>
</dbReference>
<dbReference type="InterPro" id="IPR000700">
    <property type="entry name" value="PAS-assoc_C"/>
</dbReference>
<dbReference type="PANTHER" id="PTHR44757">
    <property type="entry name" value="DIGUANYLATE CYCLASE DGCP"/>
    <property type="match status" value="1"/>
</dbReference>
<dbReference type="InterPro" id="IPR013767">
    <property type="entry name" value="PAS_fold"/>
</dbReference>
<dbReference type="InterPro" id="IPR001633">
    <property type="entry name" value="EAL_dom"/>
</dbReference>
<dbReference type="PROSITE" id="PS50112">
    <property type="entry name" value="PAS"/>
    <property type="match status" value="2"/>
</dbReference>
<dbReference type="SMART" id="SM00052">
    <property type="entry name" value="EAL"/>
    <property type="match status" value="1"/>
</dbReference>
<reference evidence="6 7" key="1">
    <citation type="submission" date="2020-10" db="EMBL/GenBank/DDBJ databases">
        <title>Phylogeny of dyella-like bacteria.</title>
        <authorList>
            <person name="Fu J."/>
        </authorList>
    </citation>
    <scope>NUCLEOTIDE SEQUENCE [LARGE SCALE GENOMIC DNA]</scope>
    <source>
        <strain evidence="6 7">KACC 19113</strain>
    </source>
</reference>
<dbReference type="CDD" id="cd00130">
    <property type="entry name" value="PAS"/>
    <property type="match status" value="2"/>
</dbReference>
<dbReference type="Pfam" id="PF08448">
    <property type="entry name" value="PAS_4"/>
    <property type="match status" value="1"/>
</dbReference>
<dbReference type="Gene3D" id="3.20.20.450">
    <property type="entry name" value="EAL domain"/>
    <property type="match status" value="1"/>
</dbReference>
<evidence type="ECO:0000313" key="6">
    <source>
        <dbReference type="EMBL" id="MFK2879310.1"/>
    </source>
</evidence>
<dbReference type="CDD" id="cd01949">
    <property type="entry name" value="GGDEF"/>
    <property type="match status" value="1"/>
</dbReference>
<name>A0ABW8JAH5_9GAMM</name>
<dbReference type="SMART" id="SM00062">
    <property type="entry name" value="PBPb"/>
    <property type="match status" value="1"/>
</dbReference>
<feature type="domain" description="PAS" evidence="2">
    <location>
        <begin position="335"/>
        <end position="405"/>
    </location>
</feature>
<dbReference type="Pfam" id="PF00563">
    <property type="entry name" value="EAL"/>
    <property type="match status" value="1"/>
</dbReference>
<dbReference type="InterPro" id="IPR013656">
    <property type="entry name" value="PAS_4"/>
</dbReference>
<dbReference type="EMBL" id="JADIKK010000008">
    <property type="protein sequence ID" value="MFK2879310.1"/>
    <property type="molecule type" value="Genomic_DNA"/>
</dbReference>
<feature type="transmembrane region" description="Helical" evidence="1">
    <location>
        <begin position="299"/>
        <end position="320"/>
    </location>
</feature>
<dbReference type="Pfam" id="PF00990">
    <property type="entry name" value="GGDEF"/>
    <property type="match status" value="1"/>
</dbReference>
<dbReference type="SUPFAM" id="SSF55785">
    <property type="entry name" value="PYP-like sensor domain (PAS domain)"/>
    <property type="match status" value="2"/>
</dbReference>
<dbReference type="NCBIfam" id="TIGR00229">
    <property type="entry name" value="sensory_box"/>
    <property type="match status" value="2"/>
</dbReference>
<evidence type="ECO:0000259" key="5">
    <source>
        <dbReference type="PROSITE" id="PS50887"/>
    </source>
</evidence>
<dbReference type="RefSeq" id="WP_404616129.1">
    <property type="nucleotide sequence ID" value="NZ_JADIKK010000008.1"/>
</dbReference>
<evidence type="ECO:0000256" key="1">
    <source>
        <dbReference type="SAM" id="Phobius"/>
    </source>
</evidence>
<dbReference type="Gene3D" id="3.40.190.10">
    <property type="entry name" value="Periplasmic binding protein-like II"/>
    <property type="match status" value="2"/>
</dbReference>